<gene>
    <name evidence="2" type="ORF">EW146_g2209</name>
</gene>
<feature type="compositionally biased region" description="Basic and acidic residues" evidence="1">
    <location>
        <begin position="459"/>
        <end position="470"/>
    </location>
</feature>
<feature type="compositionally biased region" description="Acidic residues" evidence="1">
    <location>
        <begin position="355"/>
        <end position="370"/>
    </location>
</feature>
<evidence type="ECO:0000313" key="3">
    <source>
        <dbReference type="Proteomes" id="UP000310158"/>
    </source>
</evidence>
<feature type="region of interest" description="Disordered" evidence="1">
    <location>
        <begin position="391"/>
        <end position="425"/>
    </location>
</feature>
<evidence type="ECO:0000313" key="2">
    <source>
        <dbReference type="EMBL" id="THH18852.1"/>
    </source>
</evidence>
<reference evidence="2 3" key="1">
    <citation type="submission" date="2019-02" db="EMBL/GenBank/DDBJ databases">
        <title>Genome sequencing of the rare red list fungi Bondarzewia mesenterica.</title>
        <authorList>
            <person name="Buettner E."/>
            <person name="Kellner H."/>
        </authorList>
    </citation>
    <scope>NUCLEOTIDE SEQUENCE [LARGE SCALE GENOMIC DNA]</scope>
    <source>
        <strain evidence="2 3">DSM 108281</strain>
    </source>
</reference>
<name>A0A4S4M1K7_9AGAM</name>
<sequence>MPKRAENPFLDSSSPPTPAKRPYLVTPLKPKSTPRASSSVLSTPYTPYTPYSVSIPSDSPTNPFGFKHRSQKLTLPKSTSFSKHLALRFQIVKSPELPVFRQPPPRPKFGPQRIQDDQVLPYDEQGIYRIVQVPLSYNFRHLHKLILFMFNGDPNPKSASRSPTKPGYLFEAQDKVIMCDQLEKPGQIEKSRTWAKLSRAQDPYYSAQSIMDLVETAEQADALKDAFDVEGDDWRWEGEEDFTIGHVWTTRGGDLDHAIIYVSLAALFLYSSLISSQHHDAKTTIHITTNTQPITTRKGVGNKPFVFRAFGEIHLDPSYVPPKPKLIFPSVAKSKPAASLLGKSTSPNKAGDTGASEEEEDQDQEEDFDGGLDTRCWNRPDSFERFIALAAEAPARQDSPPSSTPGLDETDPDSSFSSTYSSSPLRLPVITPAPALALTRFRVDRVQRRMKKLVEKGIKDAEEEEAKERAEEVDELDEDGEGEEVTEVKKTNYKGKDWDPFGDEAEI</sequence>
<feature type="region of interest" description="Disordered" evidence="1">
    <location>
        <begin position="1"/>
        <end position="43"/>
    </location>
</feature>
<organism evidence="2 3">
    <name type="scientific">Bondarzewia mesenterica</name>
    <dbReference type="NCBI Taxonomy" id="1095465"/>
    <lineage>
        <taxon>Eukaryota</taxon>
        <taxon>Fungi</taxon>
        <taxon>Dikarya</taxon>
        <taxon>Basidiomycota</taxon>
        <taxon>Agaricomycotina</taxon>
        <taxon>Agaricomycetes</taxon>
        <taxon>Russulales</taxon>
        <taxon>Bondarzewiaceae</taxon>
        <taxon>Bondarzewia</taxon>
    </lineage>
</organism>
<feature type="compositionally biased region" description="Low complexity" evidence="1">
    <location>
        <begin position="414"/>
        <end position="423"/>
    </location>
</feature>
<accession>A0A4S4M1K7</accession>
<protein>
    <submittedName>
        <fullName evidence="2">Uncharacterized protein</fullName>
    </submittedName>
</protein>
<feature type="compositionally biased region" description="Polar residues" evidence="1">
    <location>
        <begin position="34"/>
        <end position="43"/>
    </location>
</feature>
<dbReference type="AlphaFoldDB" id="A0A4S4M1K7"/>
<feature type="compositionally biased region" description="Basic and acidic residues" evidence="1">
    <location>
        <begin position="486"/>
        <end position="499"/>
    </location>
</feature>
<feature type="region of interest" description="Disordered" evidence="1">
    <location>
        <begin position="338"/>
        <end position="374"/>
    </location>
</feature>
<feature type="compositionally biased region" description="Acidic residues" evidence="1">
    <location>
        <begin position="471"/>
        <end position="485"/>
    </location>
</feature>
<evidence type="ECO:0000256" key="1">
    <source>
        <dbReference type="SAM" id="MobiDB-lite"/>
    </source>
</evidence>
<feature type="region of interest" description="Disordered" evidence="1">
    <location>
        <begin position="459"/>
        <end position="507"/>
    </location>
</feature>
<comment type="caution">
    <text evidence="2">The sequence shown here is derived from an EMBL/GenBank/DDBJ whole genome shotgun (WGS) entry which is preliminary data.</text>
</comment>
<dbReference type="Proteomes" id="UP000310158">
    <property type="component" value="Unassembled WGS sequence"/>
</dbReference>
<proteinExistence type="predicted"/>
<keyword evidence="3" id="KW-1185">Reference proteome</keyword>
<dbReference type="EMBL" id="SGPL01000062">
    <property type="protein sequence ID" value="THH18852.1"/>
    <property type="molecule type" value="Genomic_DNA"/>
</dbReference>
<dbReference type="OrthoDB" id="2940229at2759"/>